<dbReference type="InterPro" id="IPR003374">
    <property type="entry name" value="ApbE-like_sf"/>
</dbReference>
<evidence type="ECO:0000256" key="1">
    <source>
        <dbReference type="ARBA" id="ARBA00001946"/>
    </source>
</evidence>
<dbReference type="EMBL" id="SNXZ01000004">
    <property type="protein sequence ID" value="TDP96568.1"/>
    <property type="molecule type" value="Genomic_DNA"/>
</dbReference>
<keyword evidence="7" id="KW-0274">FAD</keyword>
<evidence type="ECO:0000256" key="8">
    <source>
        <dbReference type="ARBA" id="ARBA00022842"/>
    </source>
</evidence>
<evidence type="ECO:0000313" key="12">
    <source>
        <dbReference type="Proteomes" id="UP000295444"/>
    </source>
</evidence>
<dbReference type="Gene3D" id="3.10.520.10">
    <property type="entry name" value="ApbE-like domains"/>
    <property type="match status" value="1"/>
</dbReference>
<protein>
    <recommendedName>
        <fullName evidence="3">FAD:protein FMN transferase</fullName>
        <ecNumber evidence="2">2.7.1.180</ecNumber>
    </recommendedName>
    <alternativeName>
        <fullName evidence="9">Flavin transferase</fullName>
    </alternativeName>
</protein>
<dbReference type="PANTHER" id="PTHR30040">
    <property type="entry name" value="THIAMINE BIOSYNTHESIS LIPOPROTEIN APBE"/>
    <property type="match status" value="1"/>
</dbReference>
<dbReference type="Proteomes" id="UP000295444">
    <property type="component" value="Unassembled WGS sequence"/>
</dbReference>
<comment type="cofactor">
    <cofactor evidence="1">
        <name>Mg(2+)</name>
        <dbReference type="ChEBI" id="CHEBI:18420"/>
    </cofactor>
</comment>
<evidence type="ECO:0000256" key="6">
    <source>
        <dbReference type="ARBA" id="ARBA00022723"/>
    </source>
</evidence>
<dbReference type="OrthoDB" id="9778595at2"/>
<dbReference type="PANTHER" id="PTHR30040:SF2">
    <property type="entry name" value="FAD:PROTEIN FMN TRANSFERASE"/>
    <property type="match status" value="1"/>
</dbReference>
<keyword evidence="4" id="KW-0285">Flavoprotein</keyword>
<evidence type="ECO:0000256" key="2">
    <source>
        <dbReference type="ARBA" id="ARBA00011955"/>
    </source>
</evidence>
<evidence type="ECO:0000256" key="5">
    <source>
        <dbReference type="ARBA" id="ARBA00022679"/>
    </source>
</evidence>
<dbReference type="SUPFAM" id="SSF143631">
    <property type="entry name" value="ApbE-like"/>
    <property type="match status" value="1"/>
</dbReference>
<evidence type="ECO:0000313" key="11">
    <source>
        <dbReference type="EMBL" id="TDP96568.1"/>
    </source>
</evidence>
<sequence>MAVVLTAGPTTTQWPVWSTTARVVVTEPAALARATGIVRDVLDAVDRAASRFRADSELRRLVPGVPTTVSPVCAQLVRVALIAAERTGGAVDPTMGRALGDLGYDRDLSLVDVDGLAIPLVVRQAPGWRSVRLTGRRLTVPEGVELDLGATAKAHAADVAAQLVAAVLDTGVLVSLGGDIATAGPAPEGGWRVLVRDQPDDPSCVLTMPAGRAIATSSTRSRGWRRGRAQLHHILDPRTCLPAKPVWRSVSAVAESCVDANTATTAALVHGVDGPRRMRLAARFVALDKTVVTVAGWPR</sequence>
<dbReference type="AlphaFoldDB" id="A0A4V3CZ41"/>
<keyword evidence="11" id="KW-0449">Lipoprotein</keyword>
<evidence type="ECO:0000256" key="10">
    <source>
        <dbReference type="ARBA" id="ARBA00048540"/>
    </source>
</evidence>
<dbReference type="GO" id="GO:0016740">
    <property type="term" value="F:transferase activity"/>
    <property type="evidence" value="ECO:0007669"/>
    <property type="project" value="UniProtKB-KW"/>
</dbReference>
<dbReference type="GO" id="GO:0046872">
    <property type="term" value="F:metal ion binding"/>
    <property type="evidence" value="ECO:0007669"/>
    <property type="project" value="UniProtKB-KW"/>
</dbReference>
<evidence type="ECO:0000256" key="9">
    <source>
        <dbReference type="ARBA" id="ARBA00031306"/>
    </source>
</evidence>
<comment type="catalytic activity">
    <reaction evidence="10">
        <text>L-threonyl-[protein] + FAD = FMN-L-threonyl-[protein] + AMP + H(+)</text>
        <dbReference type="Rhea" id="RHEA:36847"/>
        <dbReference type="Rhea" id="RHEA-COMP:11060"/>
        <dbReference type="Rhea" id="RHEA-COMP:11061"/>
        <dbReference type="ChEBI" id="CHEBI:15378"/>
        <dbReference type="ChEBI" id="CHEBI:30013"/>
        <dbReference type="ChEBI" id="CHEBI:57692"/>
        <dbReference type="ChEBI" id="CHEBI:74257"/>
        <dbReference type="ChEBI" id="CHEBI:456215"/>
        <dbReference type="EC" id="2.7.1.180"/>
    </reaction>
</comment>
<comment type="caution">
    <text evidence="11">The sequence shown here is derived from an EMBL/GenBank/DDBJ whole genome shotgun (WGS) entry which is preliminary data.</text>
</comment>
<dbReference type="InterPro" id="IPR024932">
    <property type="entry name" value="ApbE"/>
</dbReference>
<name>A0A4V3CZ41_LABRH</name>
<gene>
    <name evidence="11" type="ORF">EV186_104556</name>
</gene>
<reference evidence="11 12" key="1">
    <citation type="submission" date="2019-03" db="EMBL/GenBank/DDBJ databases">
        <title>Genomic Encyclopedia of Type Strains, Phase IV (KMG-IV): sequencing the most valuable type-strain genomes for metagenomic binning, comparative biology and taxonomic classification.</title>
        <authorList>
            <person name="Goeker M."/>
        </authorList>
    </citation>
    <scope>NUCLEOTIDE SEQUENCE [LARGE SCALE GENOMIC DNA]</scope>
    <source>
        <strain evidence="11 12">DSM 45361</strain>
    </source>
</reference>
<keyword evidence="6" id="KW-0479">Metal-binding</keyword>
<dbReference type="Pfam" id="PF02424">
    <property type="entry name" value="ApbE"/>
    <property type="match status" value="1"/>
</dbReference>
<dbReference type="EC" id="2.7.1.180" evidence="2"/>
<evidence type="ECO:0000256" key="4">
    <source>
        <dbReference type="ARBA" id="ARBA00022630"/>
    </source>
</evidence>
<evidence type="ECO:0000256" key="3">
    <source>
        <dbReference type="ARBA" id="ARBA00016337"/>
    </source>
</evidence>
<organism evidence="11 12">
    <name type="scientific">Labedaea rhizosphaerae</name>
    <dbReference type="NCBI Taxonomy" id="598644"/>
    <lineage>
        <taxon>Bacteria</taxon>
        <taxon>Bacillati</taxon>
        <taxon>Actinomycetota</taxon>
        <taxon>Actinomycetes</taxon>
        <taxon>Pseudonocardiales</taxon>
        <taxon>Pseudonocardiaceae</taxon>
        <taxon>Labedaea</taxon>
    </lineage>
</organism>
<keyword evidence="8" id="KW-0460">Magnesium</keyword>
<keyword evidence="5" id="KW-0808">Transferase</keyword>
<proteinExistence type="predicted"/>
<evidence type="ECO:0000256" key="7">
    <source>
        <dbReference type="ARBA" id="ARBA00022827"/>
    </source>
</evidence>
<accession>A0A4V3CZ41</accession>
<keyword evidence="12" id="KW-1185">Reference proteome</keyword>